<reference evidence="1 2" key="1">
    <citation type="submission" date="2015-01" db="EMBL/GenBank/DDBJ databases">
        <title>Genome of allotetraploid Gossypium barbadense reveals genomic plasticity and fiber elongation in cotton evolution.</title>
        <authorList>
            <person name="Chen X."/>
            <person name="Liu X."/>
            <person name="Zhao B."/>
            <person name="Zheng H."/>
            <person name="Hu Y."/>
            <person name="Lu G."/>
            <person name="Yang C."/>
            <person name="Chen J."/>
            <person name="Shan C."/>
            <person name="Zhang L."/>
            <person name="Zhou Y."/>
            <person name="Wang L."/>
            <person name="Guo W."/>
            <person name="Bai Y."/>
            <person name="Ruan J."/>
            <person name="Shangguan X."/>
            <person name="Mao Y."/>
            <person name="Jiang J."/>
            <person name="Zhu Y."/>
            <person name="Lei J."/>
            <person name="Kang H."/>
            <person name="Chen S."/>
            <person name="He X."/>
            <person name="Wang R."/>
            <person name="Wang Y."/>
            <person name="Chen J."/>
            <person name="Wang L."/>
            <person name="Yu S."/>
            <person name="Wang B."/>
            <person name="Wei J."/>
            <person name="Song S."/>
            <person name="Lu X."/>
            <person name="Gao Z."/>
            <person name="Gu W."/>
            <person name="Deng X."/>
            <person name="Ma D."/>
            <person name="Wang S."/>
            <person name="Liang W."/>
            <person name="Fang L."/>
            <person name="Cai C."/>
            <person name="Zhu X."/>
            <person name="Zhou B."/>
            <person name="Zhang Y."/>
            <person name="Chen Z."/>
            <person name="Xu S."/>
            <person name="Zhu R."/>
            <person name="Wang S."/>
            <person name="Zhang T."/>
            <person name="Zhao G."/>
        </authorList>
    </citation>
    <scope>NUCLEOTIDE SEQUENCE [LARGE SCALE GENOMIC DNA]</scope>
    <source>
        <strain evidence="2">cv. Xinhai21</strain>
        <tissue evidence="1">Leaf</tissue>
    </source>
</reference>
<accession>A0A2P5YC47</accession>
<dbReference type="OrthoDB" id="10410271at2759"/>
<dbReference type="EMBL" id="KZ663379">
    <property type="protein sequence ID" value="PPS13178.1"/>
    <property type="molecule type" value="Genomic_DNA"/>
</dbReference>
<proteinExistence type="predicted"/>
<protein>
    <submittedName>
        <fullName evidence="1">Uncharacterized protein</fullName>
    </submittedName>
</protein>
<evidence type="ECO:0000313" key="2">
    <source>
        <dbReference type="Proteomes" id="UP000239757"/>
    </source>
</evidence>
<sequence length="186" mass="21478">MDGSVKVIFFVGGDAIRKALFWWSSNIAKATEDKALVVARKWKASKNKAREDAKFWQDKAKKYKTKRDTTQVALKLEQRVHTLTKSQLEEKAIEATDLGIRKAIMVMQLHHGPLYMYNLDLNPFKSITSYKEKNIGFNIFDPDCPSEMSCHSQHLVWICLGCYIHPFKDSTSSLRYSPPLLKRHNE</sequence>
<name>A0A2P5YC47_GOSBA</name>
<gene>
    <name evidence="1" type="ORF">GOBAR_AA07453</name>
</gene>
<organism evidence="1 2">
    <name type="scientific">Gossypium barbadense</name>
    <name type="common">Sea Island cotton</name>
    <name type="synonym">Hibiscus barbadensis</name>
    <dbReference type="NCBI Taxonomy" id="3634"/>
    <lineage>
        <taxon>Eukaryota</taxon>
        <taxon>Viridiplantae</taxon>
        <taxon>Streptophyta</taxon>
        <taxon>Embryophyta</taxon>
        <taxon>Tracheophyta</taxon>
        <taxon>Spermatophyta</taxon>
        <taxon>Magnoliopsida</taxon>
        <taxon>eudicotyledons</taxon>
        <taxon>Gunneridae</taxon>
        <taxon>Pentapetalae</taxon>
        <taxon>rosids</taxon>
        <taxon>malvids</taxon>
        <taxon>Malvales</taxon>
        <taxon>Malvaceae</taxon>
        <taxon>Malvoideae</taxon>
        <taxon>Gossypium</taxon>
    </lineage>
</organism>
<dbReference type="AlphaFoldDB" id="A0A2P5YC47"/>
<evidence type="ECO:0000313" key="1">
    <source>
        <dbReference type="EMBL" id="PPS13178.1"/>
    </source>
</evidence>
<dbReference type="Proteomes" id="UP000239757">
    <property type="component" value="Unassembled WGS sequence"/>
</dbReference>